<dbReference type="Gene3D" id="1.10.1900.10">
    <property type="entry name" value="c-terminal domain of poly(a) binding protein"/>
    <property type="match status" value="1"/>
</dbReference>
<proteinExistence type="predicted"/>
<dbReference type="Proteomes" id="UP000324800">
    <property type="component" value="Unassembled WGS sequence"/>
</dbReference>
<dbReference type="PROSITE" id="PS51309">
    <property type="entry name" value="PABC"/>
    <property type="match status" value="1"/>
</dbReference>
<evidence type="ECO:0000313" key="3">
    <source>
        <dbReference type="Proteomes" id="UP000324800"/>
    </source>
</evidence>
<accession>A0A5J4UFN3</accession>
<protein>
    <recommendedName>
        <fullName evidence="1">PABC domain-containing protein</fullName>
    </recommendedName>
</protein>
<sequence>LEPIHVNIQQLNSIAEEDKKNNLGELLFGQIQKIDEPNAGKITAMLLELDIQDLVKQLEDPHELFSKVQQAQRVLVEAAANETAEGEQHE</sequence>
<dbReference type="SUPFAM" id="SSF63570">
    <property type="entry name" value="PABC (PABP) domain"/>
    <property type="match status" value="1"/>
</dbReference>
<organism evidence="2 3">
    <name type="scientific">Streblomastix strix</name>
    <dbReference type="NCBI Taxonomy" id="222440"/>
    <lineage>
        <taxon>Eukaryota</taxon>
        <taxon>Metamonada</taxon>
        <taxon>Preaxostyla</taxon>
        <taxon>Oxymonadida</taxon>
        <taxon>Streblomastigidae</taxon>
        <taxon>Streblomastix</taxon>
    </lineage>
</organism>
<dbReference type="OrthoDB" id="19742at2759"/>
<dbReference type="AlphaFoldDB" id="A0A5J4UFN3"/>
<evidence type="ECO:0000313" key="2">
    <source>
        <dbReference type="EMBL" id="KAA6369217.1"/>
    </source>
</evidence>
<dbReference type="SMART" id="SM00517">
    <property type="entry name" value="PolyA"/>
    <property type="match status" value="1"/>
</dbReference>
<evidence type="ECO:0000259" key="1">
    <source>
        <dbReference type="PROSITE" id="PS51309"/>
    </source>
</evidence>
<dbReference type="InterPro" id="IPR002004">
    <property type="entry name" value="PABP_HYD_C"/>
</dbReference>
<dbReference type="GO" id="GO:0003723">
    <property type="term" value="F:RNA binding"/>
    <property type="evidence" value="ECO:0007669"/>
    <property type="project" value="InterPro"/>
</dbReference>
<gene>
    <name evidence="2" type="ORF">EZS28_035256</name>
</gene>
<feature type="non-terminal residue" evidence="2">
    <location>
        <position position="1"/>
    </location>
</feature>
<dbReference type="Pfam" id="PF00658">
    <property type="entry name" value="MLLE"/>
    <property type="match status" value="1"/>
</dbReference>
<name>A0A5J4UFN3_9EUKA</name>
<dbReference type="EMBL" id="SNRW01016578">
    <property type="protein sequence ID" value="KAA6369217.1"/>
    <property type="molecule type" value="Genomic_DNA"/>
</dbReference>
<reference evidence="2 3" key="1">
    <citation type="submission" date="2019-03" db="EMBL/GenBank/DDBJ databases">
        <title>Single cell metagenomics reveals metabolic interactions within the superorganism composed of flagellate Streblomastix strix and complex community of Bacteroidetes bacteria on its surface.</title>
        <authorList>
            <person name="Treitli S.C."/>
            <person name="Kolisko M."/>
            <person name="Husnik F."/>
            <person name="Keeling P."/>
            <person name="Hampl V."/>
        </authorList>
    </citation>
    <scope>NUCLEOTIDE SEQUENCE [LARGE SCALE GENOMIC DNA]</scope>
    <source>
        <strain evidence="2">ST1C</strain>
    </source>
</reference>
<comment type="caution">
    <text evidence="2">The sequence shown here is derived from an EMBL/GenBank/DDBJ whole genome shotgun (WGS) entry which is preliminary data.</text>
</comment>
<dbReference type="InterPro" id="IPR036053">
    <property type="entry name" value="PABP-dom"/>
</dbReference>
<feature type="domain" description="PABC" evidence="1">
    <location>
        <begin position="3"/>
        <end position="80"/>
    </location>
</feature>